<dbReference type="KEGG" id="sphu:SPPYR_3270"/>
<evidence type="ECO:0000313" key="2">
    <source>
        <dbReference type="EMBL" id="SBV34385.1"/>
    </source>
</evidence>
<evidence type="ECO:0008006" key="3">
    <source>
        <dbReference type="Google" id="ProtNLM"/>
    </source>
</evidence>
<dbReference type="EMBL" id="LT598653">
    <property type="protein sequence ID" value="SBV34385.1"/>
    <property type="molecule type" value="Genomic_DNA"/>
</dbReference>
<accession>A0A1Y5Q0R5</accession>
<proteinExistence type="predicted"/>
<organism evidence="2">
    <name type="scientific">uncultured Sphingopyxis sp</name>
    <dbReference type="NCBI Taxonomy" id="310581"/>
    <lineage>
        <taxon>Bacteria</taxon>
        <taxon>Pseudomonadati</taxon>
        <taxon>Pseudomonadota</taxon>
        <taxon>Alphaproteobacteria</taxon>
        <taxon>Sphingomonadales</taxon>
        <taxon>Sphingomonadaceae</taxon>
        <taxon>Sphingopyxis</taxon>
        <taxon>environmental samples</taxon>
    </lineage>
</organism>
<gene>
    <name evidence="2" type="ORF">SPPYR_3270</name>
</gene>
<name>A0A1Y5Q0R5_9SPHN</name>
<keyword evidence="1" id="KW-1133">Transmembrane helix</keyword>
<keyword evidence="1" id="KW-0472">Membrane</keyword>
<reference evidence="2" key="1">
    <citation type="submission" date="2016-03" db="EMBL/GenBank/DDBJ databases">
        <authorList>
            <person name="Ploux O."/>
        </authorList>
    </citation>
    <scope>NUCLEOTIDE SEQUENCE</scope>
    <source>
        <strain evidence="2">UC10</strain>
    </source>
</reference>
<dbReference type="AlphaFoldDB" id="A0A1Y5Q0R5"/>
<evidence type="ECO:0000256" key="1">
    <source>
        <dbReference type="SAM" id="Phobius"/>
    </source>
</evidence>
<sequence>MPVIAFSPRTRAAARRFARNVRGAVMLEMAFAIPFLVLVGFGGLEIANLTLAHTRVSQLGLNTADNAARIAAGSNLAQPEVREVDINEVFAGAERQAASLNFENNGRIILSSLQRNSDGGQTIKWQRCFGNLEVASAYGVEGTGATGTDFPGMGPEGREVTAVAGTAIMFVEVTYEYQPLLFGAWLGPQTIRSTAAYNIREARDLSGVKSPGTKADCDD</sequence>
<protein>
    <recommendedName>
        <fullName evidence="3">TadE-like protein</fullName>
    </recommendedName>
</protein>
<keyword evidence="1" id="KW-0812">Transmembrane</keyword>
<feature type="transmembrane region" description="Helical" evidence="1">
    <location>
        <begin position="21"/>
        <end position="44"/>
    </location>
</feature>